<comment type="subcellular location">
    <subcellularLocation>
        <location evidence="1">Nucleus</location>
    </subcellularLocation>
</comment>
<dbReference type="InterPro" id="IPR039091">
    <property type="entry name" value="AHR/AHRR"/>
</dbReference>
<dbReference type="Proteomes" id="UP000825002">
    <property type="component" value="Unassembled WGS sequence"/>
</dbReference>
<dbReference type="InterPro" id="IPR013767">
    <property type="entry name" value="PAS_fold"/>
</dbReference>
<keyword evidence="2" id="KW-0805">Transcription regulation</keyword>
<feature type="non-terminal residue" evidence="9">
    <location>
        <position position="1"/>
    </location>
</feature>
<dbReference type="Pfam" id="PF00989">
    <property type="entry name" value="PAS"/>
    <property type="match status" value="1"/>
</dbReference>
<name>A0ABQ7SAX9_9ACAR</name>
<evidence type="ECO:0000256" key="4">
    <source>
        <dbReference type="ARBA" id="ARBA00023159"/>
    </source>
</evidence>
<evidence type="ECO:0000256" key="5">
    <source>
        <dbReference type="ARBA" id="ARBA00023163"/>
    </source>
</evidence>
<sequence length="418" mass="47586">YLSRQLTPALSLTNHVAPSSQSQRTAQYDNNNLPANTKEYHHRHHNRQHSSHHHHSSQSSALMPTNNSNTTTNNSHSNNYNTNPITPIAYPGELKMEGDLVLQALNGFFLILASDGEVFWASQSIETYIGFPQYDVCHNYVFEMVHSEDRDELQRQLTWNHALINAPKTTDRSLTLNEILSSAEHQKLLERNFTLRFRCMLDNTSGFLRLDIRGRLRTVHRHRYGATINEDLPWEPSLALFCVCIPFGPPSIMQMPSKDVIFKSKHRLDMSLITMDARGKQLLDLTDDELSNGTEPVTNNNTTSTSTNGANANRMSVYDLVHYDDLCYLSSAHHELLKTGASGLIAYRMVTRSGKNQWLQTSARLHYKNSKPDHILCTHRPLMDEEGQDLLSKRTMDFKVTYLDGGLSSLNDRILSSY</sequence>
<evidence type="ECO:0000256" key="2">
    <source>
        <dbReference type="ARBA" id="ARBA00023015"/>
    </source>
</evidence>
<dbReference type="InterPro" id="IPR035965">
    <property type="entry name" value="PAS-like_dom_sf"/>
</dbReference>
<feature type="compositionally biased region" description="Low complexity" evidence="7">
    <location>
        <begin position="298"/>
        <end position="310"/>
    </location>
</feature>
<evidence type="ECO:0000313" key="9">
    <source>
        <dbReference type="EMBL" id="KAG9510548.1"/>
    </source>
</evidence>
<dbReference type="PROSITE" id="PS50112">
    <property type="entry name" value="PAS"/>
    <property type="match status" value="1"/>
</dbReference>
<evidence type="ECO:0000256" key="7">
    <source>
        <dbReference type="SAM" id="MobiDB-lite"/>
    </source>
</evidence>
<dbReference type="PANTHER" id="PTHR10649">
    <property type="entry name" value="ARYL HYDROCARBON RECEPTOR"/>
    <property type="match status" value="1"/>
</dbReference>
<dbReference type="CDD" id="cd00130">
    <property type="entry name" value="PAS"/>
    <property type="match status" value="2"/>
</dbReference>
<dbReference type="SUPFAM" id="SSF55785">
    <property type="entry name" value="PYP-like sensor domain (PAS domain)"/>
    <property type="match status" value="2"/>
</dbReference>
<feature type="compositionally biased region" description="Low complexity" evidence="7">
    <location>
        <begin position="57"/>
        <end position="83"/>
    </location>
</feature>
<keyword evidence="6" id="KW-0539">Nucleus</keyword>
<feature type="domain" description="PAS" evidence="8">
    <location>
        <begin position="101"/>
        <end position="157"/>
    </location>
</feature>
<dbReference type="InterPro" id="IPR013655">
    <property type="entry name" value="PAS_fold_3"/>
</dbReference>
<keyword evidence="5" id="KW-0804">Transcription</keyword>
<protein>
    <submittedName>
        <fullName evidence="9">Aryl hydrocarbon receptor</fullName>
    </submittedName>
</protein>
<keyword evidence="4" id="KW-0010">Activator</keyword>
<evidence type="ECO:0000313" key="10">
    <source>
        <dbReference type="Proteomes" id="UP000825002"/>
    </source>
</evidence>
<dbReference type="PANTHER" id="PTHR10649:SF12">
    <property type="entry name" value="SPINELESS, ISOFORM C"/>
    <property type="match status" value="1"/>
</dbReference>
<dbReference type="SMART" id="SM00091">
    <property type="entry name" value="PAS"/>
    <property type="match status" value="1"/>
</dbReference>
<dbReference type="InterPro" id="IPR000014">
    <property type="entry name" value="PAS"/>
</dbReference>
<feature type="region of interest" description="Disordered" evidence="7">
    <location>
        <begin position="1"/>
        <end position="84"/>
    </location>
</feature>
<accession>A0ABQ7SAX9</accession>
<evidence type="ECO:0000256" key="1">
    <source>
        <dbReference type="ARBA" id="ARBA00004123"/>
    </source>
</evidence>
<feature type="region of interest" description="Disordered" evidence="7">
    <location>
        <begin position="290"/>
        <end position="310"/>
    </location>
</feature>
<dbReference type="Gene3D" id="3.30.450.20">
    <property type="entry name" value="PAS domain"/>
    <property type="match status" value="2"/>
</dbReference>
<keyword evidence="10" id="KW-1185">Reference proteome</keyword>
<feature type="compositionally biased region" description="Basic residues" evidence="7">
    <location>
        <begin position="40"/>
        <end position="56"/>
    </location>
</feature>
<reference evidence="9 10" key="1">
    <citation type="submission" date="2020-10" db="EMBL/GenBank/DDBJ databases">
        <authorList>
            <person name="Klimov P.B."/>
            <person name="Dyachkov S.M."/>
            <person name="Chetverikov P.E."/>
        </authorList>
    </citation>
    <scope>NUCLEOTIDE SEQUENCE [LARGE SCALE GENOMIC DNA]</scope>
    <source>
        <strain evidence="9">BMOC 18-1129-001#AD2665</strain>
        <tissue evidence="9">Entire mites</tissue>
    </source>
</reference>
<feature type="non-terminal residue" evidence="9">
    <location>
        <position position="418"/>
    </location>
</feature>
<feature type="compositionally biased region" description="Polar residues" evidence="7">
    <location>
        <begin position="1"/>
        <end position="35"/>
    </location>
</feature>
<organism evidence="9 10">
    <name type="scientific">Fragariocoptes setiger</name>
    <dbReference type="NCBI Taxonomy" id="1670756"/>
    <lineage>
        <taxon>Eukaryota</taxon>
        <taxon>Metazoa</taxon>
        <taxon>Ecdysozoa</taxon>
        <taxon>Arthropoda</taxon>
        <taxon>Chelicerata</taxon>
        <taxon>Arachnida</taxon>
        <taxon>Acari</taxon>
        <taxon>Acariformes</taxon>
        <taxon>Trombidiformes</taxon>
        <taxon>Prostigmata</taxon>
        <taxon>Eupodina</taxon>
        <taxon>Eriophyoidea</taxon>
        <taxon>Phytoptidae</taxon>
        <taxon>Fragariocoptes</taxon>
    </lineage>
</organism>
<keyword evidence="9" id="KW-0675">Receptor</keyword>
<evidence type="ECO:0000259" key="8">
    <source>
        <dbReference type="PROSITE" id="PS50112"/>
    </source>
</evidence>
<comment type="caution">
    <text evidence="9">The sequence shown here is derived from an EMBL/GenBank/DDBJ whole genome shotgun (WGS) entry which is preliminary data.</text>
</comment>
<proteinExistence type="predicted"/>
<keyword evidence="3" id="KW-0238">DNA-binding</keyword>
<evidence type="ECO:0000256" key="6">
    <source>
        <dbReference type="ARBA" id="ARBA00023242"/>
    </source>
</evidence>
<dbReference type="Pfam" id="PF08447">
    <property type="entry name" value="PAS_3"/>
    <property type="match status" value="1"/>
</dbReference>
<gene>
    <name evidence="9" type="primary">AHR</name>
    <name evidence="9" type="ORF">GZH46_00902</name>
</gene>
<evidence type="ECO:0000256" key="3">
    <source>
        <dbReference type="ARBA" id="ARBA00023125"/>
    </source>
</evidence>
<dbReference type="EMBL" id="JAIFTH010000123">
    <property type="protein sequence ID" value="KAG9510548.1"/>
    <property type="molecule type" value="Genomic_DNA"/>
</dbReference>